<evidence type="ECO:0000256" key="16">
    <source>
        <dbReference type="PIRSR" id="PIRSR602129-50"/>
    </source>
</evidence>
<evidence type="ECO:0000256" key="4">
    <source>
        <dbReference type="ARBA" id="ARBA00004991"/>
    </source>
</evidence>
<dbReference type="KEGG" id="pti:PHATRDRAFT_15730"/>
<dbReference type="InParanoid" id="B7G9X7"/>
<feature type="modified residue" description="N6-(pyridoxal phosphate)lysine" evidence="16">
    <location>
        <position position="245"/>
    </location>
</feature>
<keyword evidence="19" id="KW-1185">Reference proteome</keyword>
<keyword evidence="10" id="KW-0443">Lipid metabolism</keyword>
<dbReference type="PaxDb" id="2850-Phatr15730"/>
<comment type="cofactor">
    <cofactor evidence="1 16 17">
        <name>pyridoxal 5'-phosphate</name>
        <dbReference type="ChEBI" id="CHEBI:597326"/>
    </cofactor>
</comment>
<evidence type="ECO:0000256" key="2">
    <source>
        <dbReference type="ARBA" id="ARBA00004389"/>
    </source>
</evidence>
<evidence type="ECO:0000256" key="7">
    <source>
        <dbReference type="ARBA" id="ARBA00022898"/>
    </source>
</evidence>
<dbReference type="eggNOG" id="KOG1383">
    <property type="taxonomic scope" value="Eukaryota"/>
</dbReference>
<dbReference type="Gene3D" id="3.40.640.10">
    <property type="entry name" value="Type I PLP-dependent aspartate aminotransferase-like (Major domain)"/>
    <property type="match status" value="1"/>
</dbReference>
<dbReference type="EC" id="4.1.2.27" evidence="14"/>
<dbReference type="PANTHER" id="PTHR42735:SF6">
    <property type="entry name" value="SPHINGOSINE-1-PHOSPHATE LYASE 1"/>
    <property type="match status" value="1"/>
</dbReference>
<comment type="pathway">
    <text evidence="4">Sphingolipid metabolism.</text>
</comment>
<dbReference type="STRING" id="556484.B7G9X7"/>
<dbReference type="Pfam" id="PF00282">
    <property type="entry name" value="Pyridoxal_deC"/>
    <property type="match status" value="1"/>
</dbReference>
<dbReference type="SUPFAM" id="SSF53383">
    <property type="entry name" value="PLP-dependent transferases"/>
    <property type="match status" value="1"/>
</dbReference>
<dbReference type="InterPro" id="IPR002129">
    <property type="entry name" value="PyrdxlP-dep_de-COase"/>
</dbReference>
<dbReference type="GeneID" id="7195699"/>
<dbReference type="Gene3D" id="6.10.140.2150">
    <property type="match status" value="1"/>
</dbReference>
<evidence type="ECO:0000256" key="17">
    <source>
        <dbReference type="RuleBase" id="RU000382"/>
    </source>
</evidence>
<dbReference type="FunFam" id="3.40.640.10:FF:000020">
    <property type="entry name" value="sphingosine-1-phosphate lyase 1"/>
    <property type="match status" value="1"/>
</dbReference>
<reference evidence="19" key="2">
    <citation type="submission" date="2008-08" db="EMBL/GenBank/DDBJ databases">
        <authorList>
            <consortium name="Diatom Consortium"/>
            <person name="Grigoriev I."/>
            <person name="Grimwood J."/>
            <person name="Kuo A."/>
            <person name="Otillar R.P."/>
            <person name="Salamov A."/>
            <person name="Detter J.C."/>
            <person name="Lindquist E."/>
            <person name="Shapiro H."/>
            <person name="Lucas S."/>
            <person name="Glavina del Rio T."/>
            <person name="Pitluck S."/>
            <person name="Rokhsar D."/>
            <person name="Bowler C."/>
        </authorList>
    </citation>
    <scope>GENOME REANNOTATION</scope>
    <source>
        <strain evidence="19">CCAP 1055/1</strain>
    </source>
</reference>
<evidence type="ECO:0000256" key="15">
    <source>
        <dbReference type="ARBA" id="ARBA00042568"/>
    </source>
</evidence>
<keyword evidence="9" id="KW-1133">Transmembrane helix</keyword>
<dbReference type="GO" id="GO:0030170">
    <property type="term" value="F:pyridoxal phosphate binding"/>
    <property type="evidence" value="ECO:0007669"/>
    <property type="project" value="InterPro"/>
</dbReference>
<sequence length="442" mass="48389">DPNRVKITTMPVSGRAAEDIVQELQHFAEKEDKMWQLGKVSGTVYSNSDEHTSLMNRVYAAYSWSNPLHPGIWPKLNQCEGEVIAMTADMLHAPPIGSMTSGGTESIILAIRAHWNVYGKRRGIRHPELVCGTTAHAAVYKACDMFGIRVVSIDCNHRHDSFQLNPDRVSKGITSNTIMIYASAPSYPQGVVDPIEALSKIALRYKVGLHVDACLGGFVLPFVDDAPVFDFRNPGVTSMSADTHKYGYASKGTSIVLYRDNTLRHGQYFSYSWWTGGLYSTPTIAGSRPGALSACAWAALVSLGKDGYRERSHLIVNAARAIADGIQLVRGVKLLTPKPFMVVSFTSNEMDIYRIQDYMTKAGWNLNALQSPASVHICVTLNVVPKVDSFLRDLKMSINQVRNEGKGGRKKGTAGVYGTVGSLPAGPVDYSLRAFTDLTLEP</sequence>
<evidence type="ECO:0000256" key="13">
    <source>
        <dbReference type="ARBA" id="ARBA00038302"/>
    </source>
</evidence>
<evidence type="ECO:0000256" key="8">
    <source>
        <dbReference type="ARBA" id="ARBA00022919"/>
    </source>
</evidence>
<feature type="non-terminal residue" evidence="18">
    <location>
        <position position="1"/>
    </location>
</feature>
<dbReference type="OrthoDB" id="10254570at2759"/>
<evidence type="ECO:0000256" key="14">
    <source>
        <dbReference type="ARBA" id="ARBA00038965"/>
    </source>
</evidence>
<reference evidence="18 19" key="1">
    <citation type="journal article" date="2008" name="Nature">
        <title>The Phaeodactylum genome reveals the evolutionary history of diatom genomes.</title>
        <authorList>
            <person name="Bowler C."/>
            <person name="Allen A.E."/>
            <person name="Badger J.H."/>
            <person name="Grimwood J."/>
            <person name="Jabbari K."/>
            <person name="Kuo A."/>
            <person name="Maheswari U."/>
            <person name="Martens C."/>
            <person name="Maumus F."/>
            <person name="Otillar R.P."/>
            <person name="Rayko E."/>
            <person name="Salamov A."/>
            <person name="Vandepoele K."/>
            <person name="Beszteri B."/>
            <person name="Gruber A."/>
            <person name="Heijde M."/>
            <person name="Katinka M."/>
            <person name="Mock T."/>
            <person name="Valentin K."/>
            <person name="Verret F."/>
            <person name="Berges J.A."/>
            <person name="Brownlee C."/>
            <person name="Cadoret J.P."/>
            <person name="Chiovitti A."/>
            <person name="Choi C.J."/>
            <person name="Coesel S."/>
            <person name="De Martino A."/>
            <person name="Detter J.C."/>
            <person name="Durkin C."/>
            <person name="Falciatore A."/>
            <person name="Fournet J."/>
            <person name="Haruta M."/>
            <person name="Huysman M.J."/>
            <person name="Jenkins B.D."/>
            <person name="Jiroutova K."/>
            <person name="Jorgensen R.E."/>
            <person name="Joubert Y."/>
            <person name="Kaplan A."/>
            <person name="Kroger N."/>
            <person name="Kroth P.G."/>
            <person name="La Roche J."/>
            <person name="Lindquist E."/>
            <person name="Lommer M."/>
            <person name="Martin-Jezequel V."/>
            <person name="Lopez P.J."/>
            <person name="Lucas S."/>
            <person name="Mangogna M."/>
            <person name="McGinnis K."/>
            <person name="Medlin L.K."/>
            <person name="Montsant A."/>
            <person name="Oudot-Le Secq M.P."/>
            <person name="Napoli C."/>
            <person name="Obornik M."/>
            <person name="Parker M.S."/>
            <person name="Petit J.L."/>
            <person name="Porcel B.M."/>
            <person name="Poulsen N."/>
            <person name="Robison M."/>
            <person name="Rychlewski L."/>
            <person name="Rynearson T.A."/>
            <person name="Schmutz J."/>
            <person name="Shapiro H."/>
            <person name="Siaut M."/>
            <person name="Stanley M."/>
            <person name="Sussman M.R."/>
            <person name="Taylor A.R."/>
            <person name="Vardi A."/>
            <person name="von Dassow P."/>
            <person name="Vyverman W."/>
            <person name="Willis A."/>
            <person name="Wyrwicz L.S."/>
            <person name="Rokhsar D.S."/>
            <person name="Weissenbach J."/>
            <person name="Armbrust E.V."/>
            <person name="Green B.R."/>
            <person name="Van de Peer Y."/>
            <person name="Grigoriev I.V."/>
        </authorList>
    </citation>
    <scope>NUCLEOTIDE SEQUENCE [LARGE SCALE GENOMIC DNA]</scope>
    <source>
        <strain evidence="18 19">CCAP 1055/1</strain>
    </source>
</reference>
<dbReference type="InterPro" id="IPR015424">
    <property type="entry name" value="PyrdxlP-dep_Trfase"/>
</dbReference>
<evidence type="ECO:0000256" key="1">
    <source>
        <dbReference type="ARBA" id="ARBA00001933"/>
    </source>
</evidence>
<protein>
    <recommendedName>
        <fullName evidence="14">sphinganine-1-phosphate aldolase</fullName>
        <ecNumber evidence="14">4.1.2.27</ecNumber>
    </recommendedName>
    <alternativeName>
        <fullName evidence="15">Sphingosine-1-phosphate aldolase</fullName>
    </alternativeName>
</protein>
<organism evidence="18 19">
    <name type="scientific">Phaeodactylum tricornutum (strain CCAP 1055/1)</name>
    <dbReference type="NCBI Taxonomy" id="556484"/>
    <lineage>
        <taxon>Eukaryota</taxon>
        <taxon>Sar</taxon>
        <taxon>Stramenopiles</taxon>
        <taxon>Ochrophyta</taxon>
        <taxon>Bacillariophyta</taxon>
        <taxon>Bacillariophyceae</taxon>
        <taxon>Bacillariophycidae</taxon>
        <taxon>Naviculales</taxon>
        <taxon>Phaeodactylaceae</taxon>
        <taxon>Phaeodactylum</taxon>
    </lineage>
</organism>
<dbReference type="InterPro" id="IPR015422">
    <property type="entry name" value="PyrdxlP-dep_Trfase_small"/>
</dbReference>
<keyword evidence="12 17" id="KW-0456">Lyase</keyword>
<keyword evidence="5" id="KW-0812">Transmembrane</keyword>
<dbReference type="RefSeq" id="XP_002183967.1">
    <property type="nucleotide sequence ID" value="XM_002183931.1"/>
</dbReference>
<dbReference type="AlphaFoldDB" id="B7G9X7"/>
<dbReference type="GO" id="GO:0005789">
    <property type="term" value="C:endoplasmic reticulum membrane"/>
    <property type="evidence" value="ECO:0007669"/>
    <property type="project" value="UniProtKB-SubCell"/>
</dbReference>
<dbReference type="PANTHER" id="PTHR42735">
    <property type="match status" value="1"/>
</dbReference>
<keyword evidence="8" id="KW-0746">Sphingolipid metabolism</keyword>
<accession>B7G9X7</accession>
<evidence type="ECO:0000256" key="3">
    <source>
        <dbReference type="ARBA" id="ARBA00004760"/>
    </source>
</evidence>
<evidence type="ECO:0000256" key="5">
    <source>
        <dbReference type="ARBA" id="ARBA00022692"/>
    </source>
</evidence>
<evidence type="ECO:0000256" key="9">
    <source>
        <dbReference type="ARBA" id="ARBA00022989"/>
    </source>
</evidence>
<dbReference type="EMBL" id="CM000623">
    <property type="protein sequence ID" value="EEC44636.1"/>
    <property type="molecule type" value="Genomic_DNA"/>
</dbReference>
<dbReference type="HOGENOM" id="CLU_028929_1_0_1"/>
<proteinExistence type="inferred from homology"/>
<dbReference type="InterPro" id="IPR050477">
    <property type="entry name" value="GrpII_AminoAcid_Decarb"/>
</dbReference>
<evidence type="ECO:0000256" key="6">
    <source>
        <dbReference type="ARBA" id="ARBA00022824"/>
    </source>
</evidence>
<dbReference type="GO" id="GO:0008117">
    <property type="term" value="F:sphinganine-1-phosphate aldolase activity"/>
    <property type="evidence" value="ECO:0007669"/>
    <property type="project" value="UniProtKB-EC"/>
</dbReference>
<evidence type="ECO:0000256" key="12">
    <source>
        <dbReference type="ARBA" id="ARBA00023239"/>
    </source>
</evidence>
<keyword evidence="6" id="KW-0256">Endoplasmic reticulum</keyword>
<dbReference type="InterPro" id="IPR015421">
    <property type="entry name" value="PyrdxlP-dep_Trfase_major"/>
</dbReference>
<evidence type="ECO:0000313" key="18">
    <source>
        <dbReference type="EMBL" id="EEC44636.1"/>
    </source>
</evidence>
<gene>
    <name evidence="18" type="ORF">PHATRDRAFT_15730</name>
</gene>
<dbReference type="GO" id="GO:0030149">
    <property type="term" value="P:sphingolipid catabolic process"/>
    <property type="evidence" value="ECO:0007669"/>
    <property type="project" value="TreeGrafter"/>
</dbReference>
<evidence type="ECO:0000256" key="11">
    <source>
        <dbReference type="ARBA" id="ARBA00023136"/>
    </source>
</evidence>
<dbReference type="GO" id="GO:0019752">
    <property type="term" value="P:carboxylic acid metabolic process"/>
    <property type="evidence" value="ECO:0007669"/>
    <property type="project" value="InterPro"/>
</dbReference>
<dbReference type="Proteomes" id="UP000000759">
    <property type="component" value="Chromosome 21"/>
</dbReference>
<comment type="similarity">
    <text evidence="13">Belongs to the group II decarboxylase family. Sphingosine-1-phosphate lyase subfamily.</text>
</comment>
<comment type="subcellular location">
    <subcellularLocation>
        <location evidence="2">Endoplasmic reticulum membrane</location>
        <topology evidence="2">Single-pass membrane protein</topology>
    </subcellularLocation>
</comment>
<comment type="pathway">
    <text evidence="3">Lipid metabolism; sphingolipid metabolism.</text>
</comment>
<evidence type="ECO:0000256" key="10">
    <source>
        <dbReference type="ARBA" id="ARBA00023098"/>
    </source>
</evidence>
<keyword evidence="7 16" id="KW-0663">Pyridoxal phosphate</keyword>
<keyword evidence="11" id="KW-0472">Membrane</keyword>
<dbReference type="Gene3D" id="3.90.1150.10">
    <property type="entry name" value="Aspartate Aminotransferase, domain 1"/>
    <property type="match status" value="1"/>
</dbReference>
<name>B7G9X7_PHATC</name>
<evidence type="ECO:0000313" key="19">
    <source>
        <dbReference type="Proteomes" id="UP000000759"/>
    </source>
</evidence>